<dbReference type="EMBL" id="JAOYFB010000002">
    <property type="protein sequence ID" value="KAK4008307.1"/>
    <property type="molecule type" value="Genomic_DNA"/>
</dbReference>
<gene>
    <name evidence="1" type="ORF">OUZ56_013451</name>
</gene>
<reference evidence="1 2" key="1">
    <citation type="journal article" date="2023" name="Nucleic Acids Res.">
        <title>The hologenome of Daphnia magna reveals possible DNA methylation and microbiome-mediated evolution of the host genome.</title>
        <authorList>
            <person name="Chaturvedi A."/>
            <person name="Li X."/>
            <person name="Dhandapani V."/>
            <person name="Marshall H."/>
            <person name="Kissane S."/>
            <person name="Cuenca-Cambronero M."/>
            <person name="Asole G."/>
            <person name="Calvet F."/>
            <person name="Ruiz-Romero M."/>
            <person name="Marangio P."/>
            <person name="Guigo R."/>
            <person name="Rago D."/>
            <person name="Mirbahai L."/>
            <person name="Eastwood N."/>
            <person name="Colbourne J.K."/>
            <person name="Zhou J."/>
            <person name="Mallon E."/>
            <person name="Orsini L."/>
        </authorList>
    </citation>
    <scope>NUCLEOTIDE SEQUENCE [LARGE SCALE GENOMIC DNA]</scope>
    <source>
        <strain evidence="1">LRV0_1</strain>
    </source>
</reference>
<proteinExistence type="predicted"/>
<evidence type="ECO:0008006" key="3">
    <source>
        <dbReference type="Google" id="ProtNLM"/>
    </source>
</evidence>
<evidence type="ECO:0000313" key="1">
    <source>
        <dbReference type="EMBL" id="KAK4008307.1"/>
    </source>
</evidence>
<organism evidence="1 2">
    <name type="scientific">Daphnia magna</name>
    <dbReference type="NCBI Taxonomy" id="35525"/>
    <lineage>
        <taxon>Eukaryota</taxon>
        <taxon>Metazoa</taxon>
        <taxon>Ecdysozoa</taxon>
        <taxon>Arthropoda</taxon>
        <taxon>Crustacea</taxon>
        <taxon>Branchiopoda</taxon>
        <taxon>Diplostraca</taxon>
        <taxon>Cladocera</taxon>
        <taxon>Anomopoda</taxon>
        <taxon>Daphniidae</taxon>
        <taxon>Daphnia</taxon>
    </lineage>
</organism>
<keyword evidence="2" id="KW-1185">Reference proteome</keyword>
<sequence>MYPSTCALAPVAACTDIISISTSQELCCSCCVYVLFNSDVFHSNNKLQVDPIYVTIHSSNSRQDRFEDIVPPD</sequence>
<protein>
    <recommendedName>
        <fullName evidence="3">Secreted protein</fullName>
    </recommendedName>
</protein>
<accession>A0ABQ9Z5Z6</accession>
<dbReference type="Proteomes" id="UP001234178">
    <property type="component" value="Unassembled WGS sequence"/>
</dbReference>
<name>A0ABQ9Z5Z6_9CRUS</name>
<evidence type="ECO:0000313" key="2">
    <source>
        <dbReference type="Proteomes" id="UP001234178"/>
    </source>
</evidence>
<comment type="caution">
    <text evidence="1">The sequence shown here is derived from an EMBL/GenBank/DDBJ whole genome shotgun (WGS) entry which is preliminary data.</text>
</comment>